<reference evidence="1 2" key="1">
    <citation type="journal article" date="2016" name="G3 (Bethesda)">
        <title>First Draft Assembly and Annotation of the Genome of a California Endemic Oak Quercus lobata Nee (Fagaceae).</title>
        <authorList>
            <person name="Sork V.L."/>
            <person name="Fitz-Gibbon S.T."/>
            <person name="Puiu D."/>
            <person name="Crepeau M."/>
            <person name="Gugger P.F."/>
            <person name="Sherman R."/>
            <person name="Stevens K."/>
            <person name="Langley C.H."/>
            <person name="Pellegrini M."/>
            <person name="Salzberg S.L."/>
        </authorList>
    </citation>
    <scope>NUCLEOTIDE SEQUENCE [LARGE SCALE GENOMIC DNA]</scope>
    <source>
        <strain evidence="1 2">cv. SW786</strain>
    </source>
</reference>
<organism evidence="1 2">
    <name type="scientific">Quercus lobata</name>
    <name type="common">Valley oak</name>
    <dbReference type="NCBI Taxonomy" id="97700"/>
    <lineage>
        <taxon>Eukaryota</taxon>
        <taxon>Viridiplantae</taxon>
        <taxon>Streptophyta</taxon>
        <taxon>Embryophyta</taxon>
        <taxon>Tracheophyta</taxon>
        <taxon>Spermatophyta</taxon>
        <taxon>Magnoliopsida</taxon>
        <taxon>eudicotyledons</taxon>
        <taxon>Gunneridae</taxon>
        <taxon>Pentapetalae</taxon>
        <taxon>rosids</taxon>
        <taxon>fabids</taxon>
        <taxon>Fagales</taxon>
        <taxon>Fagaceae</taxon>
        <taxon>Quercus</taxon>
    </lineage>
</organism>
<dbReference type="Proteomes" id="UP000594261">
    <property type="component" value="Chromosome 1"/>
</dbReference>
<sequence length="300" mass="32685">MVVFKDNHEQLLEIDGVVEFFLMTASMNVNWGGSSTDIPGDKLIAVAAAVNRQFGTHLDCMDIKLGWAKLRALWETWSRRPIVCLTKSCFGSTGEASNVDVDEYLWLMGRACYRPIIEYCGGTEIGGGFITGSFLQAQSLAAFSTPAMGCSLFILGSDGYPIVLRRHGDVFERTSRGYYHAHGRADDTMSLGGIKVSSVGIERICNAADNSVLETAAIGVPPSGGGPEQLVIAVVFKDSENRMADLNQLRTSFNSAVQKKLNPLFRVSQVVPLSSLPRTAPNMVMRRVLRQQLTQGSVKV</sequence>
<accession>A0A7N2KR51</accession>
<name>A0A7N2KR51_QUELO</name>
<protein>
    <submittedName>
        <fullName evidence="1">Uncharacterized protein</fullName>
    </submittedName>
</protein>
<evidence type="ECO:0000313" key="1">
    <source>
        <dbReference type="EnsemblPlants" id="QL01p054033:mrna"/>
    </source>
</evidence>
<dbReference type="InParanoid" id="A0A7N2KR51"/>
<dbReference type="EMBL" id="LRBV02000001">
    <property type="status" value="NOT_ANNOTATED_CDS"/>
    <property type="molecule type" value="Genomic_DNA"/>
</dbReference>
<keyword evidence="2" id="KW-1185">Reference proteome</keyword>
<dbReference type="Gene3D" id="3.40.50.12780">
    <property type="entry name" value="N-terminal domain of ligase-like"/>
    <property type="match status" value="1"/>
</dbReference>
<dbReference type="Gene3D" id="3.30.300.30">
    <property type="match status" value="1"/>
</dbReference>
<dbReference type="PANTHER" id="PTHR44378">
    <property type="entry name" value="ACYL-ACTIVATING ENZYME 17, PEROXISOMAL-RELATED"/>
    <property type="match status" value="1"/>
</dbReference>
<dbReference type="AlphaFoldDB" id="A0A7N2KR51"/>
<dbReference type="EnsemblPlants" id="QL01p054033:mrna">
    <property type="protein sequence ID" value="QL01p054033:mrna"/>
    <property type="gene ID" value="QL01p054033"/>
</dbReference>
<dbReference type="InterPro" id="IPR042099">
    <property type="entry name" value="ANL_N_sf"/>
</dbReference>
<proteinExistence type="predicted"/>
<dbReference type="PANTHER" id="PTHR44378:SF2">
    <property type="entry name" value="ACYL-ACTIVATING ENZYME 17, PEROXISOMAL-RELATED"/>
    <property type="match status" value="1"/>
</dbReference>
<dbReference type="SUPFAM" id="SSF56801">
    <property type="entry name" value="Acetyl-CoA synthetase-like"/>
    <property type="match status" value="1"/>
</dbReference>
<evidence type="ECO:0000313" key="2">
    <source>
        <dbReference type="Proteomes" id="UP000594261"/>
    </source>
</evidence>
<dbReference type="InterPro" id="IPR045851">
    <property type="entry name" value="AMP-bd_C_sf"/>
</dbReference>
<reference evidence="1" key="2">
    <citation type="submission" date="2021-01" db="UniProtKB">
        <authorList>
            <consortium name="EnsemblPlants"/>
        </authorList>
    </citation>
    <scope>IDENTIFICATION</scope>
</reference>
<dbReference type="Gramene" id="QL01p054033:mrna">
    <property type="protein sequence ID" value="QL01p054033:mrna"/>
    <property type="gene ID" value="QL01p054033"/>
</dbReference>